<organism evidence="2 3">
    <name type="scientific">Parthenolecanium corni</name>
    <dbReference type="NCBI Taxonomy" id="536013"/>
    <lineage>
        <taxon>Eukaryota</taxon>
        <taxon>Metazoa</taxon>
        <taxon>Ecdysozoa</taxon>
        <taxon>Arthropoda</taxon>
        <taxon>Hexapoda</taxon>
        <taxon>Insecta</taxon>
        <taxon>Pterygota</taxon>
        <taxon>Neoptera</taxon>
        <taxon>Paraneoptera</taxon>
        <taxon>Hemiptera</taxon>
        <taxon>Sternorrhyncha</taxon>
        <taxon>Coccoidea</taxon>
        <taxon>Coccidae</taxon>
        <taxon>Parthenolecanium</taxon>
    </lineage>
</organism>
<sequence length="161" mass="17869">MRILHTARLIHRSSELIKYSYYDIWSIVSTVTINNREPPELSDTNINETTLIKYVLTRDVANENEFDSRFAVASPFSGHRMKAKSYSRAEEKGNGWSNGEARDEPVPGRPFAMFCLSRSIPAAASTRRIEAAGSAADARRRSHAAPASETVGDGNLGLRQL</sequence>
<proteinExistence type="predicted"/>
<evidence type="ECO:0000313" key="3">
    <source>
        <dbReference type="Proteomes" id="UP001367676"/>
    </source>
</evidence>
<dbReference type="AlphaFoldDB" id="A0AAN9TKR7"/>
<dbReference type="EMBL" id="JBBCAQ010000010">
    <property type="protein sequence ID" value="KAK7600924.1"/>
    <property type="molecule type" value="Genomic_DNA"/>
</dbReference>
<dbReference type="Proteomes" id="UP001367676">
    <property type="component" value="Unassembled WGS sequence"/>
</dbReference>
<evidence type="ECO:0000256" key="1">
    <source>
        <dbReference type="SAM" id="MobiDB-lite"/>
    </source>
</evidence>
<comment type="caution">
    <text evidence="2">The sequence shown here is derived from an EMBL/GenBank/DDBJ whole genome shotgun (WGS) entry which is preliminary data.</text>
</comment>
<protein>
    <submittedName>
        <fullName evidence="2">Uncharacterized protein</fullName>
    </submittedName>
</protein>
<feature type="region of interest" description="Disordered" evidence="1">
    <location>
        <begin position="78"/>
        <end position="103"/>
    </location>
</feature>
<accession>A0AAN9TKR7</accession>
<name>A0AAN9TKR7_9HEMI</name>
<keyword evidence="3" id="KW-1185">Reference proteome</keyword>
<evidence type="ECO:0000313" key="2">
    <source>
        <dbReference type="EMBL" id="KAK7600924.1"/>
    </source>
</evidence>
<gene>
    <name evidence="2" type="ORF">V9T40_008365</name>
</gene>
<feature type="region of interest" description="Disordered" evidence="1">
    <location>
        <begin position="131"/>
        <end position="161"/>
    </location>
</feature>
<reference evidence="2 3" key="1">
    <citation type="submission" date="2024-03" db="EMBL/GenBank/DDBJ databases">
        <title>Adaptation during the transition from Ophiocordyceps entomopathogen to insect associate is accompanied by gene loss and intensified selection.</title>
        <authorList>
            <person name="Ward C.M."/>
            <person name="Onetto C.A."/>
            <person name="Borneman A.R."/>
        </authorList>
    </citation>
    <scope>NUCLEOTIDE SEQUENCE [LARGE SCALE GENOMIC DNA]</scope>
    <source>
        <strain evidence="2">AWRI1</strain>
        <tissue evidence="2">Single Adult Female</tissue>
    </source>
</reference>